<evidence type="ECO:0000256" key="1">
    <source>
        <dbReference type="SAM" id="Coils"/>
    </source>
</evidence>
<evidence type="ECO:0000313" key="4">
    <source>
        <dbReference type="EMBL" id="ELQ38543.1"/>
    </source>
</evidence>
<keyword evidence="1" id="KW-0175">Coiled coil</keyword>
<feature type="region of interest" description="Disordered" evidence="2">
    <location>
        <begin position="1"/>
        <end position="57"/>
    </location>
</feature>
<proteinExistence type="predicted"/>
<name>A0AA97PL92_PYRO3</name>
<feature type="compositionally biased region" description="Polar residues" evidence="2">
    <location>
        <begin position="1"/>
        <end position="10"/>
    </location>
</feature>
<feature type="coiled-coil region" evidence="1">
    <location>
        <begin position="110"/>
        <end position="144"/>
    </location>
</feature>
<dbReference type="EMBL" id="JH793030">
    <property type="protein sequence ID" value="ELQ38543.1"/>
    <property type="molecule type" value="Genomic_DNA"/>
</dbReference>
<reference evidence="4" key="1">
    <citation type="journal article" date="2012" name="PLoS Genet.">
        <title>Comparative analysis of the genomes of two field isolates of the rice blast fungus Magnaporthe oryzae.</title>
        <authorList>
            <person name="Xue M."/>
            <person name="Yang J."/>
            <person name="Li Z."/>
            <person name="Hu S."/>
            <person name="Yao N."/>
            <person name="Dean R.A."/>
            <person name="Zhao W."/>
            <person name="Shen M."/>
            <person name="Zhang H."/>
            <person name="Li C."/>
            <person name="Liu L."/>
            <person name="Cao L."/>
            <person name="Xu X."/>
            <person name="Xing Y."/>
            <person name="Hsiang T."/>
            <person name="Zhang Z."/>
            <person name="Xu J.R."/>
            <person name="Peng Y.L."/>
        </authorList>
    </citation>
    <scope>NUCLEOTIDE SEQUENCE</scope>
    <source>
        <strain evidence="4">Y34</strain>
    </source>
</reference>
<feature type="domain" description="YAG7-like dimerisation" evidence="3">
    <location>
        <begin position="181"/>
        <end position="264"/>
    </location>
</feature>
<feature type="region of interest" description="Disordered" evidence="2">
    <location>
        <begin position="311"/>
        <end position="463"/>
    </location>
</feature>
<gene>
    <name evidence="4" type="ORF">OOU_Y34scaffold00534g18</name>
</gene>
<accession>A0AA97PL92</accession>
<dbReference type="Pfam" id="PF26434">
    <property type="entry name" value="YAG7_C"/>
    <property type="match status" value="1"/>
</dbReference>
<evidence type="ECO:0000256" key="2">
    <source>
        <dbReference type="SAM" id="MobiDB-lite"/>
    </source>
</evidence>
<dbReference type="Proteomes" id="UP000011086">
    <property type="component" value="Unassembled WGS sequence"/>
</dbReference>
<feature type="compositionally biased region" description="Low complexity" evidence="2">
    <location>
        <begin position="325"/>
        <end position="338"/>
    </location>
</feature>
<dbReference type="InterPro" id="IPR058602">
    <property type="entry name" value="YAG7_dimerisation_dom"/>
</dbReference>
<feature type="compositionally biased region" description="Low complexity" evidence="2">
    <location>
        <begin position="392"/>
        <end position="402"/>
    </location>
</feature>
<protein>
    <recommendedName>
        <fullName evidence="3">YAG7-like dimerisation domain-containing protein</fullName>
    </recommendedName>
</protein>
<evidence type="ECO:0000259" key="3">
    <source>
        <dbReference type="Pfam" id="PF26434"/>
    </source>
</evidence>
<organism evidence="4">
    <name type="scientific">Pyricularia oryzae (strain Y34)</name>
    <name type="common">Rice blast fungus</name>
    <name type="synonym">Magnaporthe oryzae</name>
    <dbReference type="NCBI Taxonomy" id="1143189"/>
    <lineage>
        <taxon>Eukaryota</taxon>
        <taxon>Fungi</taxon>
        <taxon>Dikarya</taxon>
        <taxon>Ascomycota</taxon>
        <taxon>Pezizomycotina</taxon>
        <taxon>Sordariomycetes</taxon>
        <taxon>Sordariomycetidae</taxon>
        <taxon>Magnaporthales</taxon>
        <taxon>Pyriculariaceae</taxon>
        <taxon>Pyricularia</taxon>
    </lineage>
</organism>
<dbReference type="AlphaFoldDB" id="A0AA97PL92"/>
<sequence>MAATAVQNPPVQAESKSAKKKKAKLERTESPAPASVGTPTEKPSSVAGDGEDGENPYIRDMQKFLLLPQTGSSTNAPMQSNITKTEAVVSEHKGKTLDELVKLKIINADQKASIQKKEGLQAQLAQLEEQLSQYKKIDQEYRTRANQIKTELEKTLSDRYEKEKADALAEVKAELSGAADKTLHDSLLVMSQFLRLAAARRGEEHDPELDENRALEGVLLQVYSGDEEGVATMLKLVQGSSEKAKSVASEPLEATFAQIKQAAVAHAVPLYTEGAAAETETTEPATDPTIANAGLTEIDAGADIAITNGHSAEASAESANTGAPANADVGEGAANAAADSQWDAGNASMSASQEWVEVPREPAETDNGLNATPAAPANTQSWADDAADHAAEAPAVPADPNDGFQSVQGRNRGRGDREGGNWRGRGNYRGNRGFRGDGRGRGRGRGRGGNGGQHHQQRNTDES</sequence>